<organism evidence="3 4">
    <name type="scientific">Hyaloscypha variabilis (strain UAMH 11265 / GT02V1 / F)</name>
    <name type="common">Meliniomyces variabilis</name>
    <dbReference type="NCBI Taxonomy" id="1149755"/>
    <lineage>
        <taxon>Eukaryota</taxon>
        <taxon>Fungi</taxon>
        <taxon>Dikarya</taxon>
        <taxon>Ascomycota</taxon>
        <taxon>Pezizomycotina</taxon>
        <taxon>Leotiomycetes</taxon>
        <taxon>Helotiales</taxon>
        <taxon>Hyaloscyphaceae</taxon>
        <taxon>Hyaloscypha</taxon>
        <taxon>Hyaloscypha variabilis</taxon>
    </lineage>
</organism>
<evidence type="ECO:0000256" key="2">
    <source>
        <dbReference type="SAM" id="SignalP"/>
    </source>
</evidence>
<evidence type="ECO:0000313" key="4">
    <source>
        <dbReference type="Proteomes" id="UP000235786"/>
    </source>
</evidence>
<evidence type="ECO:0008006" key="5">
    <source>
        <dbReference type="Google" id="ProtNLM"/>
    </source>
</evidence>
<name>A0A2J6QWF8_HYAVF</name>
<sequence>MSLRGRIGCRLVTGTITVLCLQATQVVRKEAPLTTKKRRSTTKHYSHLPPHPRQPRGGLLFFGPGYSILKGVPGLRILI</sequence>
<evidence type="ECO:0000313" key="3">
    <source>
        <dbReference type="EMBL" id="PMD30608.1"/>
    </source>
</evidence>
<feature type="chain" id="PRO_5014375119" description="Secreted protein" evidence="2">
    <location>
        <begin position="24"/>
        <end position="79"/>
    </location>
</feature>
<keyword evidence="4" id="KW-1185">Reference proteome</keyword>
<feature type="compositionally biased region" description="Basic residues" evidence="1">
    <location>
        <begin position="35"/>
        <end position="46"/>
    </location>
</feature>
<proteinExistence type="predicted"/>
<keyword evidence="2" id="KW-0732">Signal</keyword>
<dbReference type="EMBL" id="KZ613966">
    <property type="protein sequence ID" value="PMD30608.1"/>
    <property type="molecule type" value="Genomic_DNA"/>
</dbReference>
<accession>A0A2J6QWF8</accession>
<feature type="region of interest" description="Disordered" evidence="1">
    <location>
        <begin position="32"/>
        <end position="52"/>
    </location>
</feature>
<gene>
    <name evidence="3" type="ORF">L207DRAFT_520099</name>
</gene>
<dbReference type="Proteomes" id="UP000235786">
    <property type="component" value="Unassembled WGS sequence"/>
</dbReference>
<feature type="signal peptide" evidence="2">
    <location>
        <begin position="1"/>
        <end position="23"/>
    </location>
</feature>
<dbReference type="AlphaFoldDB" id="A0A2J6QWF8"/>
<evidence type="ECO:0000256" key="1">
    <source>
        <dbReference type="SAM" id="MobiDB-lite"/>
    </source>
</evidence>
<reference evidence="3 4" key="1">
    <citation type="submission" date="2016-04" db="EMBL/GenBank/DDBJ databases">
        <title>A degradative enzymes factory behind the ericoid mycorrhizal symbiosis.</title>
        <authorList>
            <consortium name="DOE Joint Genome Institute"/>
            <person name="Martino E."/>
            <person name="Morin E."/>
            <person name="Grelet G."/>
            <person name="Kuo A."/>
            <person name="Kohler A."/>
            <person name="Daghino S."/>
            <person name="Barry K."/>
            <person name="Choi C."/>
            <person name="Cichocki N."/>
            <person name="Clum A."/>
            <person name="Copeland A."/>
            <person name="Hainaut M."/>
            <person name="Haridas S."/>
            <person name="Labutti K."/>
            <person name="Lindquist E."/>
            <person name="Lipzen A."/>
            <person name="Khouja H.-R."/>
            <person name="Murat C."/>
            <person name="Ohm R."/>
            <person name="Olson A."/>
            <person name="Spatafora J."/>
            <person name="Veneault-Fourrey C."/>
            <person name="Henrissat B."/>
            <person name="Grigoriev I."/>
            <person name="Martin F."/>
            <person name="Perotto S."/>
        </authorList>
    </citation>
    <scope>NUCLEOTIDE SEQUENCE [LARGE SCALE GENOMIC DNA]</scope>
    <source>
        <strain evidence="3 4">F</strain>
    </source>
</reference>
<protein>
    <recommendedName>
        <fullName evidence="5">Secreted protein</fullName>
    </recommendedName>
</protein>